<dbReference type="AlphaFoldDB" id="A0AAQ1JYK2"/>
<sequence length="194" mass="21967">MIDVTEKLSNLGYRPLKNDDVEATATFLELLERDVGRLPEDYKEFLKARPWTGIFDDQIGFEGSEKSPWATEGVEILECLYGRCSDKSNDITAIREQLSPQLPTNVLAIGEVTGANFVCIYLDENMFGGVCLWDHEHEENVRQGIYKVAPSFSEFIDLLRKIEQPAATRAKIVKVEISDALKARVAELNKNKRK</sequence>
<dbReference type="RefSeq" id="WP_074987692.1">
    <property type="nucleotide sequence ID" value="NZ_CADFGN010000025.1"/>
</dbReference>
<name>A0AAQ1JYK2_9BURK</name>
<dbReference type="InterPro" id="IPR018958">
    <property type="entry name" value="Knr4/Smi1-like_dom"/>
</dbReference>
<comment type="caution">
    <text evidence="2">The sequence shown here is derived from an EMBL/GenBank/DDBJ whole genome shotgun (WGS) entry which is preliminary data.</text>
</comment>
<evidence type="ECO:0000313" key="2">
    <source>
        <dbReference type="EMBL" id="SEK15285.1"/>
    </source>
</evidence>
<evidence type="ECO:0000313" key="3">
    <source>
        <dbReference type="Proteomes" id="UP000183529"/>
    </source>
</evidence>
<reference evidence="2 3" key="1">
    <citation type="submission" date="2016-10" db="EMBL/GenBank/DDBJ databases">
        <authorList>
            <person name="Varghese N."/>
            <person name="Submissions S."/>
        </authorList>
    </citation>
    <scope>NUCLEOTIDE SEQUENCE [LARGE SCALE GENOMIC DNA]</scope>
    <source>
        <strain evidence="2 3">LMG 22274</strain>
    </source>
</reference>
<dbReference type="Pfam" id="PF09346">
    <property type="entry name" value="SMI1_KNR4"/>
    <property type="match status" value="1"/>
</dbReference>
<organism evidence="2 3">
    <name type="scientific">Paraburkholderia tropica</name>
    <dbReference type="NCBI Taxonomy" id="92647"/>
    <lineage>
        <taxon>Bacteria</taxon>
        <taxon>Pseudomonadati</taxon>
        <taxon>Pseudomonadota</taxon>
        <taxon>Betaproteobacteria</taxon>
        <taxon>Burkholderiales</taxon>
        <taxon>Burkholderiaceae</taxon>
        <taxon>Paraburkholderia</taxon>
    </lineage>
</organism>
<dbReference type="Gene3D" id="3.40.1580.10">
    <property type="entry name" value="SMI1/KNR4-like"/>
    <property type="match status" value="1"/>
</dbReference>
<feature type="domain" description="Knr4/Smi1-like" evidence="1">
    <location>
        <begin position="24"/>
        <end position="157"/>
    </location>
</feature>
<dbReference type="InterPro" id="IPR037883">
    <property type="entry name" value="Knr4/Smi1-like_sf"/>
</dbReference>
<proteinExistence type="predicted"/>
<evidence type="ECO:0000259" key="1">
    <source>
        <dbReference type="Pfam" id="PF09346"/>
    </source>
</evidence>
<dbReference type="SUPFAM" id="SSF160631">
    <property type="entry name" value="SMI1/KNR4-like"/>
    <property type="match status" value="1"/>
</dbReference>
<dbReference type="EMBL" id="FNZM01000036">
    <property type="protein sequence ID" value="SEK15285.1"/>
    <property type="molecule type" value="Genomic_DNA"/>
</dbReference>
<accession>A0AAQ1JYK2</accession>
<dbReference type="Proteomes" id="UP000183529">
    <property type="component" value="Unassembled WGS sequence"/>
</dbReference>
<protein>
    <submittedName>
        <fullName evidence="2">SMI1-KNR4 cell-wall</fullName>
    </submittedName>
</protein>
<gene>
    <name evidence="2" type="ORF">SAMN05216550_13622</name>
</gene>